<dbReference type="AlphaFoldDB" id="A0A4P6XXX1"/>
<keyword evidence="3" id="KW-1185">Reference proteome</keyword>
<name>A0A4P6XXX1_9ASCO</name>
<reference evidence="3" key="1">
    <citation type="submission" date="2019-03" db="EMBL/GenBank/DDBJ databases">
        <title>Snf2 controls pulcherriminic acid biosynthesis and connects pigmentation and antifungal activity of the yeast Metschnikowia pulcherrima.</title>
        <authorList>
            <person name="Gore-Lloyd D."/>
            <person name="Sumann I."/>
            <person name="Brachmann A.O."/>
            <person name="Schneeberger K."/>
            <person name="Ortiz-Merino R.A."/>
            <person name="Moreno-Beltran M."/>
            <person name="Schlaefli M."/>
            <person name="Kirner P."/>
            <person name="Santos Kron A."/>
            <person name="Wolfe K.H."/>
            <person name="Piel J."/>
            <person name="Ahrens C.H."/>
            <person name="Henk D."/>
            <person name="Freimoser F.M."/>
        </authorList>
    </citation>
    <scope>NUCLEOTIDE SEQUENCE [LARGE SCALE GENOMIC DNA]</scope>
    <source>
        <strain evidence="3">APC 1.2</strain>
    </source>
</reference>
<accession>A0A4P6XXX1</accession>
<dbReference type="EMBL" id="CP034462">
    <property type="protein sequence ID" value="QBM91061.1"/>
    <property type="molecule type" value="Genomic_DNA"/>
</dbReference>
<evidence type="ECO:0000256" key="1">
    <source>
        <dbReference type="SAM" id="MobiDB-lite"/>
    </source>
</evidence>
<feature type="region of interest" description="Disordered" evidence="1">
    <location>
        <begin position="133"/>
        <end position="152"/>
    </location>
</feature>
<gene>
    <name evidence="2" type="ORF">METSCH_G01030</name>
</gene>
<evidence type="ECO:0000313" key="3">
    <source>
        <dbReference type="Proteomes" id="UP000292447"/>
    </source>
</evidence>
<evidence type="ECO:0000313" key="2">
    <source>
        <dbReference type="EMBL" id="QBM91061.1"/>
    </source>
</evidence>
<organism evidence="2 3">
    <name type="scientific">Metschnikowia aff. pulcherrima</name>
    <dbReference type="NCBI Taxonomy" id="2163413"/>
    <lineage>
        <taxon>Eukaryota</taxon>
        <taxon>Fungi</taxon>
        <taxon>Dikarya</taxon>
        <taxon>Ascomycota</taxon>
        <taxon>Saccharomycotina</taxon>
        <taxon>Pichiomycetes</taxon>
        <taxon>Metschnikowiaceae</taxon>
        <taxon>Metschnikowia</taxon>
    </lineage>
</organism>
<dbReference type="Proteomes" id="UP000292447">
    <property type="component" value="Chromosome VII"/>
</dbReference>
<proteinExistence type="predicted"/>
<protein>
    <submittedName>
        <fullName evidence="2">Uncharacterized protein</fullName>
    </submittedName>
</protein>
<sequence>MYETPIPVRCTVMSMQSLPARSVLIRASRARECTPRHVSFFFPRTQRPRAFARTSQQYILIDLRRLVNNTLSATEHQGEENGIKLFDFQSHLIPYLLCMPTPCLQVRDNSCTTHFLTDRIWCFELRQSPPELEANSRQSAHKEKNRAGAFAI</sequence>